<comment type="cofactor">
    <cofactor evidence="2">
        <name>Zn(2+)</name>
        <dbReference type="ChEBI" id="CHEBI:29105"/>
    </cofactor>
</comment>
<dbReference type="Proteomes" id="UP000660024">
    <property type="component" value="Unassembled WGS sequence"/>
</dbReference>
<feature type="signal peptide" evidence="13">
    <location>
        <begin position="1"/>
        <end position="24"/>
    </location>
</feature>
<dbReference type="EMBL" id="JAEHFY010000012">
    <property type="protein sequence ID" value="MBK0383275.1"/>
    <property type="molecule type" value="Genomic_DNA"/>
</dbReference>
<evidence type="ECO:0000256" key="9">
    <source>
        <dbReference type="ARBA" id="ARBA00022801"/>
    </source>
</evidence>
<evidence type="ECO:0000256" key="7">
    <source>
        <dbReference type="ARBA" id="ARBA00022670"/>
    </source>
</evidence>
<dbReference type="PANTHER" id="PTHR11533">
    <property type="entry name" value="PROTEASE M1 ZINC METALLOPROTEASE"/>
    <property type="match status" value="1"/>
</dbReference>
<evidence type="ECO:0000256" key="2">
    <source>
        <dbReference type="ARBA" id="ARBA00001947"/>
    </source>
</evidence>
<dbReference type="InterPro" id="IPR027268">
    <property type="entry name" value="Peptidase_M4/M1_CTD_sf"/>
</dbReference>
<dbReference type="RefSeq" id="WP_200586082.1">
    <property type="nucleotide sequence ID" value="NZ_JAEHFY010000012.1"/>
</dbReference>
<dbReference type="Pfam" id="PF13646">
    <property type="entry name" value="HEAT_2"/>
    <property type="match status" value="1"/>
</dbReference>
<evidence type="ECO:0000259" key="14">
    <source>
        <dbReference type="Pfam" id="PF01433"/>
    </source>
</evidence>
<reference evidence="16 17" key="1">
    <citation type="submission" date="2020-12" db="EMBL/GenBank/DDBJ databases">
        <title>Bacterial novel species Pedobacter sp. SD-b isolated from soil.</title>
        <authorList>
            <person name="Jung H.-Y."/>
        </authorList>
    </citation>
    <scope>NUCLEOTIDE SEQUENCE [LARGE SCALE GENOMIC DNA]</scope>
    <source>
        <strain evidence="16 17">SD-b</strain>
    </source>
</reference>
<keyword evidence="12" id="KW-0175">Coiled coil</keyword>
<feature type="domain" description="Aminopeptidase N-like N-terminal" evidence="15">
    <location>
        <begin position="51"/>
        <end position="238"/>
    </location>
</feature>
<name>A0ABS1BK58_9SPHI</name>
<dbReference type="CDD" id="cd09603">
    <property type="entry name" value="M1_APN_like"/>
    <property type="match status" value="1"/>
</dbReference>
<proteinExistence type="inferred from homology"/>
<feature type="coiled-coil region" evidence="12">
    <location>
        <begin position="794"/>
        <end position="836"/>
    </location>
</feature>
<dbReference type="InterPro" id="IPR045357">
    <property type="entry name" value="Aminopeptidase_N-like_N"/>
</dbReference>
<keyword evidence="6" id="KW-0031">Aminopeptidase</keyword>
<keyword evidence="8" id="KW-0479">Metal-binding</keyword>
<dbReference type="SUPFAM" id="SSF55486">
    <property type="entry name" value="Metalloproteases ('zincins'), catalytic domain"/>
    <property type="match status" value="1"/>
</dbReference>
<evidence type="ECO:0000256" key="3">
    <source>
        <dbReference type="ARBA" id="ARBA00010136"/>
    </source>
</evidence>
<evidence type="ECO:0000256" key="11">
    <source>
        <dbReference type="ARBA" id="ARBA00023049"/>
    </source>
</evidence>
<feature type="domain" description="Peptidase M1 membrane alanine aminopeptidase" evidence="14">
    <location>
        <begin position="276"/>
        <end position="482"/>
    </location>
</feature>
<dbReference type="PRINTS" id="PR00756">
    <property type="entry name" value="ALADIPTASE"/>
</dbReference>
<evidence type="ECO:0000259" key="15">
    <source>
        <dbReference type="Pfam" id="PF17900"/>
    </source>
</evidence>
<evidence type="ECO:0000256" key="8">
    <source>
        <dbReference type="ARBA" id="ARBA00022723"/>
    </source>
</evidence>
<keyword evidence="7" id="KW-0645">Protease</keyword>
<dbReference type="EC" id="3.4.11.2" evidence="4"/>
<evidence type="ECO:0000313" key="17">
    <source>
        <dbReference type="Proteomes" id="UP000660024"/>
    </source>
</evidence>
<evidence type="ECO:0000256" key="6">
    <source>
        <dbReference type="ARBA" id="ARBA00022438"/>
    </source>
</evidence>
<keyword evidence="11" id="KW-0482">Metalloprotease</keyword>
<dbReference type="Pfam" id="PF01433">
    <property type="entry name" value="Peptidase_M1"/>
    <property type="match status" value="1"/>
</dbReference>
<protein>
    <recommendedName>
        <fullName evidence="5">Aminopeptidase N</fullName>
        <ecNumber evidence="4">3.4.11.2</ecNumber>
    </recommendedName>
</protein>
<evidence type="ECO:0000256" key="12">
    <source>
        <dbReference type="SAM" id="Coils"/>
    </source>
</evidence>
<sequence>MLKSNSQRILLTVFLVSSFSLLKAQEKDSLNTAEKIYRATPDKINDLVNTKLDVKFDYKKAYLYGKAWITLKPHFYPTNSLTLDAKGMDIKNVSILNGSINSPLKFTYDSLQLKINLGKTYTSSENYTIYIAYTSKPNEFKTKGSQAITDAKGLYFINPDSTVKGKPVQIWTQGETEGSSVWFPTIDHPNQKTTEEIIMTVPAKYVTLSNGALISQKKNNDGTRTDTWKMDKPHSPYLFMMAVGDFKIYHDKYKNIPVDYYLEPAYAPYAKDIFGKTPEMIAFYSKKLGVEYPWNKYAQIVVRDYVSGAMENTTATLHGEYVQQTKRELLDGSNGEETIAHELFHQWFGDYVTTESWSNLSVNESFADFSETLWAEHSEGRDAGDAHNYESMQAYLGTPDAKTKDLIRFHYNDKEDMFDVVTYQKGGRILNMLRNYLGEDAFFKGLSLYLKTNAFGSGEAQQLRLALEQVSGKDLNWFFNQWYYGAGNPDLTIDYKWNETAKTETVYLTQKQKADAFILPMKIDVYANGKKFTQNYWMKSKTDSICFPLNNKPDLVNVDADKILLMSKKDNKTIQEFAFQYKNAPLYVDRLEAIQAAIKNIKTKEGLDILIAALKDPYYGLRIDAINNLKLDNEDVKKQILSTIINIAKTDPKTLVRAAAIESLGNLQDKNYMALFTDALKNPSYAIDGAALNSIAALDMSQAKILAKTLEKDSKGPLATAIVNVYSVEGGDEEFPYVYKSFTEAGVQTKFQLIPGFASILMNVDNLDNLKKGLAELKSMAKQYKTYGVDRYVNVMLNNVVKSKQNDLEKAKESDKQNIDAQIKETQKTIDEISKL</sequence>
<evidence type="ECO:0000256" key="13">
    <source>
        <dbReference type="SAM" id="SignalP"/>
    </source>
</evidence>
<dbReference type="SUPFAM" id="SSF63737">
    <property type="entry name" value="Leukotriene A4 hydrolase N-terminal domain"/>
    <property type="match status" value="1"/>
</dbReference>
<dbReference type="InterPro" id="IPR042097">
    <property type="entry name" value="Aminopeptidase_N-like_N_sf"/>
</dbReference>
<evidence type="ECO:0000313" key="16">
    <source>
        <dbReference type="EMBL" id="MBK0383275.1"/>
    </source>
</evidence>
<dbReference type="InterPro" id="IPR014782">
    <property type="entry name" value="Peptidase_M1_dom"/>
</dbReference>
<dbReference type="PANTHER" id="PTHR11533:SF174">
    <property type="entry name" value="PUROMYCIN-SENSITIVE AMINOPEPTIDASE-RELATED"/>
    <property type="match status" value="1"/>
</dbReference>
<keyword evidence="10" id="KW-0862">Zinc</keyword>
<keyword evidence="13" id="KW-0732">Signal</keyword>
<dbReference type="InterPro" id="IPR050344">
    <property type="entry name" value="Peptidase_M1_aminopeptidases"/>
</dbReference>
<dbReference type="Gene3D" id="1.10.390.10">
    <property type="entry name" value="Neutral Protease Domain 2"/>
    <property type="match status" value="1"/>
</dbReference>
<dbReference type="SMART" id="SM00567">
    <property type="entry name" value="EZ_HEAT"/>
    <property type="match status" value="2"/>
</dbReference>
<organism evidence="16 17">
    <name type="scientific">Pedobacter segetis</name>
    <dbReference type="NCBI Taxonomy" id="2793069"/>
    <lineage>
        <taxon>Bacteria</taxon>
        <taxon>Pseudomonadati</taxon>
        <taxon>Bacteroidota</taxon>
        <taxon>Sphingobacteriia</taxon>
        <taxon>Sphingobacteriales</taxon>
        <taxon>Sphingobacteriaceae</taxon>
        <taxon>Pedobacter</taxon>
    </lineage>
</organism>
<evidence type="ECO:0000256" key="4">
    <source>
        <dbReference type="ARBA" id="ARBA00012564"/>
    </source>
</evidence>
<dbReference type="SUPFAM" id="SSF48371">
    <property type="entry name" value="ARM repeat"/>
    <property type="match status" value="1"/>
</dbReference>
<comment type="similarity">
    <text evidence="3">Belongs to the peptidase M1 family.</text>
</comment>
<dbReference type="InterPro" id="IPR001930">
    <property type="entry name" value="Peptidase_M1"/>
</dbReference>
<dbReference type="Gene3D" id="1.25.10.10">
    <property type="entry name" value="Leucine-rich Repeat Variant"/>
    <property type="match status" value="1"/>
</dbReference>
<evidence type="ECO:0000256" key="1">
    <source>
        <dbReference type="ARBA" id="ARBA00000098"/>
    </source>
</evidence>
<dbReference type="Pfam" id="PF17900">
    <property type="entry name" value="Peptidase_M1_N"/>
    <property type="match status" value="1"/>
</dbReference>
<keyword evidence="9" id="KW-0378">Hydrolase</keyword>
<gene>
    <name evidence="16" type="ORF">I5M32_09915</name>
</gene>
<accession>A0ABS1BK58</accession>
<dbReference type="Gene3D" id="2.60.40.1730">
    <property type="entry name" value="tricorn interacting facor f3 domain"/>
    <property type="match status" value="1"/>
</dbReference>
<comment type="caution">
    <text evidence="16">The sequence shown here is derived from an EMBL/GenBank/DDBJ whole genome shotgun (WGS) entry which is preliminary data.</text>
</comment>
<evidence type="ECO:0000256" key="10">
    <source>
        <dbReference type="ARBA" id="ARBA00022833"/>
    </source>
</evidence>
<evidence type="ECO:0000256" key="5">
    <source>
        <dbReference type="ARBA" id="ARBA00015611"/>
    </source>
</evidence>
<dbReference type="InterPro" id="IPR016024">
    <property type="entry name" value="ARM-type_fold"/>
</dbReference>
<feature type="chain" id="PRO_5047486025" description="Aminopeptidase N" evidence="13">
    <location>
        <begin position="25"/>
        <end position="836"/>
    </location>
</feature>
<keyword evidence="17" id="KW-1185">Reference proteome</keyword>
<dbReference type="InterPro" id="IPR011989">
    <property type="entry name" value="ARM-like"/>
</dbReference>
<dbReference type="InterPro" id="IPR004155">
    <property type="entry name" value="PBS_lyase_HEAT"/>
</dbReference>
<comment type="catalytic activity">
    <reaction evidence="1">
        <text>Release of an N-terminal amino acid, Xaa-|-Yaa- from a peptide, amide or arylamide. Xaa is preferably Ala, but may be most amino acids including Pro (slow action). When a terminal hydrophobic residue is followed by a prolyl residue, the two may be released as an intact Xaa-Pro dipeptide.</text>
        <dbReference type="EC" id="3.4.11.2"/>
    </reaction>
</comment>